<proteinExistence type="predicted"/>
<accession>A0A507CA37</accession>
<gene>
    <name evidence="1" type="ORF">SmJEL517_g02616</name>
</gene>
<dbReference type="AlphaFoldDB" id="A0A507CA37"/>
<evidence type="ECO:0000313" key="1">
    <source>
        <dbReference type="EMBL" id="TPX34844.1"/>
    </source>
</evidence>
<protein>
    <submittedName>
        <fullName evidence="1">Uncharacterized protein</fullName>
    </submittedName>
</protein>
<organism evidence="1 2">
    <name type="scientific">Synchytrium microbalum</name>
    <dbReference type="NCBI Taxonomy" id="1806994"/>
    <lineage>
        <taxon>Eukaryota</taxon>
        <taxon>Fungi</taxon>
        <taxon>Fungi incertae sedis</taxon>
        <taxon>Chytridiomycota</taxon>
        <taxon>Chytridiomycota incertae sedis</taxon>
        <taxon>Chytridiomycetes</taxon>
        <taxon>Synchytriales</taxon>
        <taxon>Synchytriaceae</taxon>
        <taxon>Synchytrium</taxon>
    </lineage>
</organism>
<comment type="caution">
    <text evidence="1">The sequence shown here is derived from an EMBL/GenBank/DDBJ whole genome shotgun (WGS) entry which is preliminary data.</text>
</comment>
<evidence type="ECO:0000313" key="2">
    <source>
        <dbReference type="Proteomes" id="UP000319731"/>
    </source>
</evidence>
<dbReference type="GO" id="GO:0005739">
    <property type="term" value="C:mitochondrion"/>
    <property type="evidence" value="ECO:0007669"/>
    <property type="project" value="TreeGrafter"/>
</dbReference>
<dbReference type="InterPro" id="IPR018811">
    <property type="entry name" value="MRX11"/>
</dbReference>
<dbReference type="RefSeq" id="XP_031025482.1">
    <property type="nucleotide sequence ID" value="XM_031168544.1"/>
</dbReference>
<keyword evidence="2" id="KW-1185">Reference proteome</keyword>
<sequence>MNRLARHTLFNRQAYTLRPFINPRFTRPNTQQASSSAQQARGWRKYVDAFRDKPASHVIAFAILHEVTALLPLPLVYYTLSYTDIHIPIPDYLIVEANKRASYLLKMFGMGAVKDDSKALLDMATSYALVKAAMPLRLGASFLLTPWFARTLIAPITKRLGIKV</sequence>
<reference evidence="1 2" key="1">
    <citation type="journal article" date="2019" name="Sci. Rep.">
        <title>Comparative genomics of chytrid fungi reveal insights into the obligate biotrophic and pathogenic lifestyle of Synchytrium endobioticum.</title>
        <authorList>
            <person name="van de Vossenberg B.T.L.H."/>
            <person name="Warris S."/>
            <person name="Nguyen H.D.T."/>
            <person name="van Gent-Pelzer M.P.E."/>
            <person name="Joly D.L."/>
            <person name="van de Geest H.C."/>
            <person name="Bonants P.J.M."/>
            <person name="Smith D.S."/>
            <person name="Levesque C.A."/>
            <person name="van der Lee T.A.J."/>
        </authorList>
    </citation>
    <scope>NUCLEOTIDE SEQUENCE [LARGE SCALE GENOMIC DNA]</scope>
    <source>
        <strain evidence="1 2">JEL517</strain>
    </source>
</reference>
<dbReference type="GeneID" id="42003841"/>
<dbReference type="PANTHER" id="PTHR28002">
    <property type="entry name" value="MIOREX COMPLEX COMPONENT 11"/>
    <property type="match status" value="1"/>
</dbReference>
<dbReference type="OrthoDB" id="5580261at2759"/>
<dbReference type="PANTHER" id="PTHR28002:SF1">
    <property type="entry name" value="MIOREX COMPLEX COMPONENT 11"/>
    <property type="match status" value="1"/>
</dbReference>
<dbReference type="Proteomes" id="UP000319731">
    <property type="component" value="Unassembled WGS sequence"/>
</dbReference>
<dbReference type="EMBL" id="QEAO01000011">
    <property type="protein sequence ID" value="TPX34844.1"/>
    <property type="molecule type" value="Genomic_DNA"/>
</dbReference>
<dbReference type="Pfam" id="PF10306">
    <property type="entry name" value="FLILHELTA"/>
    <property type="match status" value="1"/>
</dbReference>
<name>A0A507CA37_9FUNG</name>